<evidence type="ECO:0000313" key="2">
    <source>
        <dbReference type="Proteomes" id="UP000078542"/>
    </source>
</evidence>
<protein>
    <submittedName>
        <fullName evidence="1">Uncharacterized protein</fullName>
    </submittedName>
</protein>
<sequence>LFRSCDSRKRLVERREIDLLPVVTRHGAPNARSLDKSGCKSIMNYDRNYHFNCGGEYSSTRKIALLKQLRENFYIDCPLDLNDRARTLYSQHGIPASQRNGRSELLIVLEYALEDTCPWRGQRHPPTFEHMHRDSSNRFVSRVAQGKKPYVGNLFALSIAFTVVNGHVQQTQQLRSGSSLLLVYIFLDHPITASVYRSVPQQLRLLNATNGYCTKVYDMLRSRGPCTLMSNFCDDKVKAKWSVKV</sequence>
<dbReference type="AlphaFoldDB" id="A0A195CW40"/>
<proteinExistence type="predicted"/>
<organism evidence="1 2">
    <name type="scientific">Cyphomyrmex costatus</name>
    <dbReference type="NCBI Taxonomy" id="456900"/>
    <lineage>
        <taxon>Eukaryota</taxon>
        <taxon>Metazoa</taxon>
        <taxon>Ecdysozoa</taxon>
        <taxon>Arthropoda</taxon>
        <taxon>Hexapoda</taxon>
        <taxon>Insecta</taxon>
        <taxon>Pterygota</taxon>
        <taxon>Neoptera</taxon>
        <taxon>Endopterygota</taxon>
        <taxon>Hymenoptera</taxon>
        <taxon>Apocrita</taxon>
        <taxon>Aculeata</taxon>
        <taxon>Formicoidea</taxon>
        <taxon>Formicidae</taxon>
        <taxon>Myrmicinae</taxon>
        <taxon>Cyphomyrmex</taxon>
    </lineage>
</organism>
<evidence type="ECO:0000313" key="1">
    <source>
        <dbReference type="EMBL" id="KYN04374.1"/>
    </source>
</evidence>
<dbReference type="Proteomes" id="UP000078542">
    <property type="component" value="Unassembled WGS sequence"/>
</dbReference>
<reference evidence="1 2" key="1">
    <citation type="submission" date="2016-03" db="EMBL/GenBank/DDBJ databases">
        <title>Cyphomyrmex costatus WGS genome.</title>
        <authorList>
            <person name="Nygaard S."/>
            <person name="Hu H."/>
            <person name="Boomsma J."/>
            <person name="Zhang G."/>
        </authorList>
    </citation>
    <scope>NUCLEOTIDE SEQUENCE [LARGE SCALE GENOMIC DNA]</scope>
    <source>
        <strain evidence="1">MS0001</strain>
        <tissue evidence="1">Whole body</tissue>
    </source>
</reference>
<gene>
    <name evidence="1" type="ORF">ALC62_05140</name>
</gene>
<accession>A0A195CW40</accession>
<keyword evidence="2" id="KW-1185">Reference proteome</keyword>
<name>A0A195CW40_9HYME</name>
<dbReference type="EMBL" id="KQ977279">
    <property type="protein sequence ID" value="KYN04374.1"/>
    <property type="molecule type" value="Genomic_DNA"/>
</dbReference>
<feature type="non-terminal residue" evidence="1">
    <location>
        <position position="1"/>
    </location>
</feature>